<dbReference type="EMBL" id="CP000050">
    <property type="protein sequence ID" value="AAY47202.1"/>
    <property type="molecule type" value="Genomic_DNA"/>
</dbReference>
<evidence type="ECO:0000313" key="3">
    <source>
        <dbReference type="Proteomes" id="UP000000420"/>
    </source>
</evidence>
<dbReference type="AlphaFoldDB" id="A0A0H2X3V7"/>
<evidence type="ECO:0000313" key="2">
    <source>
        <dbReference type="EMBL" id="AAY47202.1"/>
    </source>
</evidence>
<dbReference type="Proteomes" id="UP000000420">
    <property type="component" value="Chromosome"/>
</dbReference>
<evidence type="ECO:0000256" key="1">
    <source>
        <dbReference type="SAM" id="MobiDB-lite"/>
    </source>
</evidence>
<proteinExistence type="predicted"/>
<name>A0A0H2X3V7_XANC8</name>
<organism evidence="2 3">
    <name type="scientific">Xanthomonas campestris pv. campestris (strain 8004)</name>
    <dbReference type="NCBI Taxonomy" id="314565"/>
    <lineage>
        <taxon>Bacteria</taxon>
        <taxon>Pseudomonadati</taxon>
        <taxon>Pseudomonadota</taxon>
        <taxon>Gammaproteobacteria</taxon>
        <taxon>Lysobacterales</taxon>
        <taxon>Lysobacteraceae</taxon>
        <taxon>Xanthomonas</taxon>
    </lineage>
</organism>
<feature type="region of interest" description="Disordered" evidence="1">
    <location>
        <begin position="28"/>
        <end position="58"/>
    </location>
</feature>
<gene>
    <name evidence="2" type="ordered locus">XC_0111</name>
</gene>
<accession>A0A0H2X3V7</accession>
<protein>
    <submittedName>
        <fullName evidence="2">Uncharacterized protein</fullName>
    </submittedName>
</protein>
<reference evidence="2 3" key="1">
    <citation type="journal article" date="2005" name="Genome Res.">
        <title>Comparative and functional genomic analyses of the pathogenicity of phytopathogen Xanthomonas campestris pv. campestris.</title>
        <authorList>
            <person name="Qian W."/>
            <person name="Jia Y."/>
            <person name="Ren S.X."/>
            <person name="He Y.Q."/>
            <person name="Feng J.X."/>
            <person name="Lu L.F."/>
            <person name="Sun Q."/>
            <person name="Ying G."/>
            <person name="Tang D.J."/>
            <person name="Tang H."/>
            <person name="Wu W."/>
            <person name="Hao P."/>
            <person name="Wang L."/>
            <person name="Jiang B.L."/>
            <person name="Zeng S."/>
            <person name="Gu W.Y."/>
            <person name="Lu G."/>
            <person name="Rong L."/>
            <person name="Tian Y."/>
            <person name="Yao Z."/>
            <person name="Fu G."/>
            <person name="Chen B."/>
            <person name="Fang R."/>
            <person name="Qiang B."/>
            <person name="Chen Z."/>
            <person name="Zhao G.P."/>
            <person name="Tang J.L."/>
            <person name="He C."/>
        </authorList>
    </citation>
    <scope>NUCLEOTIDE SEQUENCE [LARGE SCALE GENOMIC DNA]</scope>
    <source>
        <strain evidence="2 3">8004</strain>
    </source>
</reference>
<dbReference type="KEGG" id="xcb:XC_0111"/>
<sequence>MQAAAADVPGCAAAAESRHLRYHAAPAAVPQHSGGTAGAMHTESLSIPTKRSHTGIPL</sequence>
<dbReference type="HOGENOM" id="CLU_2978174_0_0_6"/>